<protein>
    <submittedName>
        <fullName evidence="2">Uncharacterized protein</fullName>
    </submittedName>
</protein>
<accession>A0ABN6MS95</accession>
<organism evidence="2 3">
    <name type="scientific">Anaeromyxobacter oryzae</name>
    <dbReference type="NCBI Taxonomy" id="2918170"/>
    <lineage>
        <taxon>Bacteria</taxon>
        <taxon>Pseudomonadati</taxon>
        <taxon>Myxococcota</taxon>
        <taxon>Myxococcia</taxon>
        <taxon>Myxococcales</taxon>
        <taxon>Cystobacterineae</taxon>
        <taxon>Anaeromyxobacteraceae</taxon>
        <taxon>Anaeromyxobacter</taxon>
    </lineage>
</organism>
<dbReference type="EMBL" id="AP025591">
    <property type="protein sequence ID" value="BDG03845.1"/>
    <property type="molecule type" value="Genomic_DNA"/>
</dbReference>
<dbReference type="RefSeq" id="WP_248362331.1">
    <property type="nucleotide sequence ID" value="NZ_AP025591.1"/>
</dbReference>
<reference evidence="3" key="1">
    <citation type="journal article" date="2022" name="Int. J. Syst. Evol. Microbiol.">
        <title>Anaeromyxobacter oryzae sp. nov., Anaeromyxobacter diazotrophicus sp. nov. and Anaeromyxobacter paludicola sp. nov., isolated from paddy soils.</title>
        <authorList>
            <person name="Itoh H."/>
            <person name="Xu Z."/>
            <person name="Mise K."/>
            <person name="Masuda Y."/>
            <person name="Ushijima N."/>
            <person name="Hayakawa C."/>
            <person name="Shiratori Y."/>
            <person name="Senoo K."/>
        </authorList>
    </citation>
    <scope>NUCLEOTIDE SEQUENCE [LARGE SCALE GENOMIC DNA]</scope>
    <source>
        <strain evidence="3">Red232</strain>
    </source>
</reference>
<sequence>MSILVALAVAVLTINFVRCQKTERALAAEVAALGERVRELQTRVDAAEADVAHAVTQGDIAESLLLEKGIADEEDIEAVRRRFGDADATATADAGGRDGELH</sequence>
<evidence type="ECO:0000313" key="3">
    <source>
        <dbReference type="Proteomes" id="UP001162891"/>
    </source>
</evidence>
<proteinExistence type="predicted"/>
<evidence type="ECO:0000313" key="2">
    <source>
        <dbReference type="EMBL" id="BDG03845.1"/>
    </source>
</evidence>
<gene>
    <name evidence="2" type="ORF">AMOR_28410</name>
</gene>
<feature type="coiled-coil region" evidence="1">
    <location>
        <begin position="30"/>
        <end position="57"/>
    </location>
</feature>
<name>A0ABN6MS95_9BACT</name>
<keyword evidence="3" id="KW-1185">Reference proteome</keyword>
<dbReference type="Proteomes" id="UP001162891">
    <property type="component" value="Chromosome"/>
</dbReference>
<evidence type="ECO:0000256" key="1">
    <source>
        <dbReference type="SAM" id="Coils"/>
    </source>
</evidence>
<keyword evidence="1" id="KW-0175">Coiled coil</keyword>